<evidence type="ECO:0000256" key="3">
    <source>
        <dbReference type="ARBA" id="ARBA00022692"/>
    </source>
</evidence>
<dbReference type="PANTHER" id="PTHR10556:SF43">
    <property type="entry name" value="STEROID 5-ALPHA-REDUCTASE DET2"/>
    <property type="match status" value="1"/>
</dbReference>
<keyword evidence="4 6" id="KW-1133">Transmembrane helix</keyword>
<dbReference type="Pfam" id="PF02544">
    <property type="entry name" value="Steroid_dh"/>
    <property type="match status" value="1"/>
</dbReference>
<dbReference type="InterPro" id="IPR016636">
    <property type="entry name" value="3-oxo-5-alpha-steroid_4-DH"/>
</dbReference>
<proteinExistence type="inferred from homology"/>
<dbReference type="GO" id="GO:0008202">
    <property type="term" value="P:steroid metabolic process"/>
    <property type="evidence" value="ECO:0007669"/>
    <property type="project" value="InterPro"/>
</dbReference>
<dbReference type="InterPro" id="IPR039357">
    <property type="entry name" value="SRD5A/TECR"/>
</dbReference>
<evidence type="ECO:0000256" key="5">
    <source>
        <dbReference type="ARBA" id="ARBA00023136"/>
    </source>
</evidence>
<gene>
    <name evidence="8" type="ORF">P8C59_006371</name>
</gene>
<comment type="similarity">
    <text evidence="2">Belongs to the steroid 5-alpha reductase family.</text>
</comment>
<feature type="transmembrane region" description="Helical" evidence="6">
    <location>
        <begin position="15"/>
        <end position="35"/>
    </location>
</feature>
<feature type="domain" description="3-oxo-5-alpha-steroid 4-dehydrogenase C-terminal" evidence="7">
    <location>
        <begin position="212"/>
        <end position="298"/>
    </location>
</feature>
<feature type="transmembrane region" description="Helical" evidence="6">
    <location>
        <begin position="117"/>
        <end position="140"/>
    </location>
</feature>
<keyword evidence="5 6" id="KW-0472">Membrane</keyword>
<dbReference type="EMBL" id="JAQQPM010000005">
    <property type="protein sequence ID" value="KAK2071990.1"/>
    <property type="molecule type" value="Genomic_DNA"/>
</dbReference>
<dbReference type="PROSITE" id="PS50244">
    <property type="entry name" value="S5A_REDUCTASE"/>
    <property type="match status" value="1"/>
</dbReference>
<evidence type="ECO:0000313" key="8">
    <source>
        <dbReference type="EMBL" id="KAK2071990.1"/>
    </source>
</evidence>
<organism evidence="8 9">
    <name type="scientific">Phyllachora maydis</name>
    <dbReference type="NCBI Taxonomy" id="1825666"/>
    <lineage>
        <taxon>Eukaryota</taxon>
        <taxon>Fungi</taxon>
        <taxon>Dikarya</taxon>
        <taxon>Ascomycota</taxon>
        <taxon>Pezizomycotina</taxon>
        <taxon>Sordariomycetes</taxon>
        <taxon>Sordariomycetidae</taxon>
        <taxon>Phyllachorales</taxon>
        <taxon>Phyllachoraceae</taxon>
        <taxon>Phyllachora</taxon>
    </lineage>
</organism>
<dbReference type="Proteomes" id="UP001217918">
    <property type="component" value="Unassembled WGS sequence"/>
</dbReference>
<dbReference type="PANTHER" id="PTHR10556">
    <property type="entry name" value="3-OXO-5-ALPHA-STEROID 4-DEHYDROGENASE"/>
    <property type="match status" value="1"/>
</dbReference>
<evidence type="ECO:0000256" key="1">
    <source>
        <dbReference type="ARBA" id="ARBA00004141"/>
    </source>
</evidence>
<name>A0AAD9I7J9_9PEZI</name>
<keyword evidence="9" id="KW-1185">Reference proteome</keyword>
<dbReference type="GO" id="GO:0016020">
    <property type="term" value="C:membrane"/>
    <property type="evidence" value="ECO:0007669"/>
    <property type="project" value="UniProtKB-SubCell"/>
</dbReference>
<protein>
    <recommendedName>
        <fullName evidence="7">3-oxo-5-alpha-steroid 4-dehydrogenase C-terminal domain-containing protein</fullName>
    </recommendedName>
</protein>
<evidence type="ECO:0000256" key="2">
    <source>
        <dbReference type="ARBA" id="ARBA00007742"/>
    </source>
</evidence>
<accession>A0AAD9I7J9</accession>
<evidence type="ECO:0000256" key="6">
    <source>
        <dbReference type="SAM" id="Phobius"/>
    </source>
</evidence>
<comment type="caution">
    <text evidence="8">The sequence shown here is derived from an EMBL/GenBank/DDBJ whole genome shotgun (WGS) entry which is preliminary data.</text>
</comment>
<reference evidence="8" key="1">
    <citation type="journal article" date="2023" name="Mol. Plant Microbe Interact.">
        <title>Elucidating the Obligate Nature and Biological Capacity of an Invasive Fungal Corn Pathogen.</title>
        <authorList>
            <person name="MacCready J.S."/>
            <person name="Roggenkamp E.M."/>
            <person name="Gdanetz K."/>
            <person name="Chilvers M.I."/>
        </authorList>
    </citation>
    <scope>NUCLEOTIDE SEQUENCE</scope>
    <source>
        <strain evidence="8">PM02</strain>
    </source>
</reference>
<evidence type="ECO:0000259" key="7">
    <source>
        <dbReference type="Pfam" id="PF02544"/>
    </source>
</evidence>
<keyword evidence="3 6" id="KW-0812">Transmembrane</keyword>
<comment type="subcellular location">
    <subcellularLocation>
        <location evidence="1">Membrane</location>
        <topology evidence="1">Multi-pass membrane protein</topology>
    </subcellularLocation>
</comment>
<dbReference type="AlphaFoldDB" id="A0AAD9I7J9"/>
<dbReference type="InterPro" id="IPR001104">
    <property type="entry name" value="3-oxo-5_a-steroid_4-DH_C"/>
</dbReference>
<evidence type="ECO:0000256" key="4">
    <source>
        <dbReference type="ARBA" id="ARBA00022989"/>
    </source>
</evidence>
<sequence length="298" mass="33959">MAVIENWYPPSRENFQLISAIWVWFPVAASVQWLVSWYGMGKTSVPNSRLNLPGRIGWMTMELPGPLSLLYMMSTLPAQHGIADLPWQNKVLAALYVLHYLYRAVAFPLLQPSMSPLHALVWFSAATFQTVNGTCLGAWLAAYGPTTQPAWRAQLAAGGMLQFAAGLATFYVGLAANYYHDDELREIRRRELARQERVARPQRRGGDPAAKRATVDKHYEIPRAGLFKYMLYPHYFVEWLEWFGFWMACGWSCVPARTFLFNEIASMLPRAVSGKKWYAEKFGAEKIQSKWAVIPGIW</sequence>
<evidence type="ECO:0000313" key="9">
    <source>
        <dbReference type="Proteomes" id="UP001217918"/>
    </source>
</evidence>
<feature type="transmembrane region" description="Helical" evidence="6">
    <location>
        <begin position="160"/>
        <end position="180"/>
    </location>
</feature>
<dbReference type="PIRSF" id="PIRSF015596">
    <property type="entry name" value="5_alpha-SR2"/>
    <property type="match status" value="1"/>
</dbReference>
<dbReference type="GO" id="GO:0003865">
    <property type="term" value="F:3-oxo-5-alpha-steroid 4-dehydrogenase activity"/>
    <property type="evidence" value="ECO:0007669"/>
    <property type="project" value="InterPro"/>
</dbReference>